<name>A0A8J8BA96_9RHOB</name>
<feature type="transmembrane region" description="Helical" evidence="1">
    <location>
        <begin position="12"/>
        <end position="33"/>
    </location>
</feature>
<evidence type="ECO:0000313" key="3">
    <source>
        <dbReference type="Proteomes" id="UP000681356"/>
    </source>
</evidence>
<reference evidence="2" key="1">
    <citation type="submission" date="2021-04" db="EMBL/GenBank/DDBJ databases">
        <authorList>
            <person name="Yoon J."/>
        </authorList>
    </citation>
    <scope>NUCLEOTIDE SEQUENCE</scope>
    <source>
        <strain evidence="2">KMU-90</strain>
    </source>
</reference>
<evidence type="ECO:0000256" key="1">
    <source>
        <dbReference type="SAM" id="Phobius"/>
    </source>
</evidence>
<feature type="transmembrane region" description="Helical" evidence="1">
    <location>
        <begin position="45"/>
        <end position="64"/>
    </location>
</feature>
<keyword evidence="1" id="KW-1133">Transmembrane helix</keyword>
<proteinExistence type="predicted"/>
<keyword evidence="1" id="KW-0812">Transmembrane</keyword>
<accession>A0A8J8BA96</accession>
<gene>
    <name evidence="2" type="ORF">KB874_19715</name>
</gene>
<keyword evidence="3" id="KW-1185">Reference proteome</keyword>
<dbReference type="RefSeq" id="WP_212538282.1">
    <property type="nucleotide sequence ID" value="NZ_JAGTUU010000009.1"/>
</dbReference>
<protein>
    <submittedName>
        <fullName evidence="2">Uncharacterized protein</fullName>
    </submittedName>
</protein>
<comment type="caution">
    <text evidence="2">The sequence shown here is derived from an EMBL/GenBank/DDBJ whole genome shotgun (WGS) entry which is preliminary data.</text>
</comment>
<dbReference type="EMBL" id="JAGTUU010000009">
    <property type="protein sequence ID" value="MBS0126315.1"/>
    <property type="molecule type" value="Genomic_DNA"/>
</dbReference>
<evidence type="ECO:0000313" key="2">
    <source>
        <dbReference type="EMBL" id="MBS0126315.1"/>
    </source>
</evidence>
<keyword evidence="1" id="KW-0472">Membrane</keyword>
<organism evidence="2 3">
    <name type="scientific">Thetidibacter halocola</name>
    <dbReference type="NCBI Taxonomy" id="2827239"/>
    <lineage>
        <taxon>Bacteria</taxon>
        <taxon>Pseudomonadati</taxon>
        <taxon>Pseudomonadota</taxon>
        <taxon>Alphaproteobacteria</taxon>
        <taxon>Rhodobacterales</taxon>
        <taxon>Roseobacteraceae</taxon>
        <taxon>Thetidibacter</taxon>
    </lineage>
</organism>
<dbReference type="Proteomes" id="UP000681356">
    <property type="component" value="Unassembled WGS sequence"/>
</dbReference>
<sequence length="67" mass="7346">MLLVFWMLIETILYFYAALAWCFVAFASVRAVAVGPILTLPERRAGAVFCGLALALAIGITKLAQWL</sequence>
<dbReference type="AlphaFoldDB" id="A0A8J8BA96"/>